<dbReference type="EMBL" id="JAAUVV010000005">
    <property type="protein sequence ID" value="NJJ03556.1"/>
    <property type="molecule type" value="Genomic_DNA"/>
</dbReference>
<keyword evidence="2" id="KW-0732">Signal</keyword>
<organism evidence="3 4">
    <name type="scientific">Corynebacterium coyleae</name>
    <dbReference type="NCBI Taxonomy" id="53374"/>
    <lineage>
        <taxon>Bacteria</taxon>
        <taxon>Bacillati</taxon>
        <taxon>Actinomycetota</taxon>
        <taxon>Actinomycetes</taxon>
        <taxon>Mycobacteriales</taxon>
        <taxon>Corynebacteriaceae</taxon>
        <taxon>Corynebacterium</taxon>
    </lineage>
</organism>
<protein>
    <recommendedName>
        <fullName evidence="5">Secreted protein</fullName>
    </recommendedName>
</protein>
<sequence>MFFHRNRVLAGAVTLTIACSVASVSAAYATPSPTDAPPISTQKSNGKGISTKHAAGTSTEFDPAFAEQAQQMEADLKTIMSIPDEVLLQGDAATQTWVQQNLVTGTPGVTTYASVLGCTGAITGMIAGNLVGAAKLLKIKRYIKELGGVAEAVRVMWGASFSYEKLQALGGAVGALAAELVGIAGVQEKCFD</sequence>
<evidence type="ECO:0000313" key="3">
    <source>
        <dbReference type="EMBL" id="NJJ03556.1"/>
    </source>
</evidence>
<reference evidence="3 4" key="1">
    <citation type="submission" date="2020-03" db="EMBL/GenBank/DDBJ databases">
        <title>Draft genome sequences of bacterial isolates from the female urobiome.</title>
        <authorList>
            <person name="Miller-Ensminger T."/>
            <person name="Wolfe A.J."/>
            <person name="Putonti C."/>
        </authorList>
    </citation>
    <scope>NUCLEOTIDE SEQUENCE [LARGE SCALE GENOMIC DNA]</scope>
    <source>
        <strain evidence="3 4">UMB8490</strain>
    </source>
</reference>
<dbReference type="PROSITE" id="PS51257">
    <property type="entry name" value="PROKAR_LIPOPROTEIN"/>
    <property type="match status" value="1"/>
</dbReference>
<name>A0AAP7CC26_9CORY</name>
<evidence type="ECO:0008006" key="5">
    <source>
        <dbReference type="Google" id="ProtNLM"/>
    </source>
</evidence>
<comment type="caution">
    <text evidence="3">The sequence shown here is derived from an EMBL/GenBank/DDBJ whole genome shotgun (WGS) entry which is preliminary data.</text>
</comment>
<evidence type="ECO:0000313" key="4">
    <source>
        <dbReference type="Proteomes" id="UP000591626"/>
    </source>
</evidence>
<evidence type="ECO:0000256" key="1">
    <source>
        <dbReference type="SAM" id="MobiDB-lite"/>
    </source>
</evidence>
<feature type="signal peptide" evidence="2">
    <location>
        <begin position="1"/>
        <end position="29"/>
    </location>
</feature>
<evidence type="ECO:0000256" key="2">
    <source>
        <dbReference type="SAM" id="SignalP"/>
    </source>
</evidence>
<dbReference type="RefSeq" id="WP_167616127.1">
    <property type="nucleotide sequence ID" value="NZ_JAAUVV010000005.1"/>
</dbReference>
<proteinExistence type="predicted"/>
<feature type="compositionally biased region" description="Polar residues" evidence="1">
    <location>
        <begin position="39"/>
        <end position="48"/>
    </location>
</feature>
<dbReference type="Proteomes" id="UP000591626">
    <property type="component" value="Unassembled WGS sequence"/>
</dbReference>
<gene>
    <name evidence="3" type="ORF">HC138_04135</name>
</gene>
<feature type="region of interest" description="Disordered" evidence="1">
    <location>
        <begin position="29"/>
        <end position="53"/>
    </location>
</feature>
<accession>A0AAP7CC26</accession>
<dbReference type="AlphaFoldDB" id="A0AAP7CC26"/>
<feature type="chain" id="PRO_5042849283" description="Secreted protein" evidence="2">
    <location>
        <begin position="30"/>
        <end position="192"/>
    </location>
</feature>